<feature type="region of interest" description="Disordered" evidence="4">
    <location>
        <begin position="1"/>
        <end position="60"/>
    </location>
</feature>
<evidence type="ECO:0000256" key="4">
    <source>
        <dbReference type="SAM" id="MobiDB-lite"/>
    </source>
</evidence>
<name>A0A0D0E638_9AGAM</name>
<feature type="domain" description="POPLD" evidence="6">
    <location>
        <begin position="539"/>
        <end position="630"/>
    </location>
</feature>
<dbReference type="FunCoup" id="A0A0D0E638">
    <property type="interactions" value="434"/>
</dbReference>
<evidence type="ECO:0000259" key="7">
    <source>
        <dbReference type="Pfam" id="PF22770"/>
    </source>
</evidence>
<dbReference type="InterPro" id="IPR039182">
    <property type="entry name" value="Pop1"/>
</dbReference>
<dbReference type="InterPro" id="IPR055079">
    <property type="entry name" value="POP1_C"/>
</dbReference>
<protein>
    <submittedName>
        <fullName evidence="8">Uncharacterized protein</fullName>
    </submittedName>
</protein>
<reference evidence="8 9" key="1">
    <citation type="submission" date="2014-04" db="EMBL/GenBank/DDBJ databases">
        <authorList>
            <consortium name="DOE Joint Genome Institute"/>
            <person name="Kuo A."/>
            <person name="Kohler A."/>
            <person name="Jargeat P."/>
            <person name="Nagy L.G."/>
            <person name="Floudas D."/>
            <person name="Copeland A."/>
            <person name="Barry K.W."/>
            <person name="Cichocki N."/>
            <person name="Veneault-Fourrey C."/>
            <person name="LaButti K."/>
            <person name="Lindquist E.A."/>
            <person name="Lipzen A."/>
            <person name="Lundell T."/>
            <person name="Morin E."/>
            <person name="Murat C."/>
            <person name="Sun H."/>
            <person name="Tunlid A."/>
            <person name="Henrissat B."/>
            <person name="Grigoriev I.V."/>
            <person name="Hibbett D.S."/>
            <person name="Martin F."/>
            <person name="Nordberg H.P."/>
            <person name="Cantor M.N."/>
            <person name="Hua S.X."/>
        </authorList>
    </citation>
    <scope>NUCLEOTIDE SEQUENCE [LARGE SCALE GENOMIC DNA]</scope>
    <source>
        <strain evidence="8 9">Ve08.2h10</strain>
    </source>
</reference>
<dbReference type="InterPro" id="IPR012590">
    <property type="entry name" value="POPLD_dom"/>
</dbReference>
<dbReference type="Pfam" id="PF08170">
    <property type="entry name" value="POPLD"/>
    <property type="match status" value="1"/>
</dbReference>
<dbReference type="OrthoDB" id="442863at2759"/>
<dbReference type="STRING" id="930991.A0A0D0E638"/>
<feature type="compositionally biased region" description="Polar residues" evidence="4">
    <location>
        <begin position="31"/>
        <end position="58"/>
    </location>
</feature>
<proteinExistence type="predicted"/>
<evidence type="ECO:0000313" key="8">
    <source>
        <dbReference type="EMBL" id="KIK93095.1"/>
    </source>
</evidence>
<dbReference type="Pfam" id="PF22770">
    <property type="entry name" value="POP1_C"/>
    <property type="match status" value="1"/>
</dbReference>
<evidence type="ECO:0000259" key="5">
    <source>
        <dbReference type="Pfam" id="PF06978"/>
    </source>
</evidence>
<gene>
    <name evidence="8" type="ORF">PAXRUDRAFT_829342</name>
</gene>
<sequence>MPPKRKNDESGELGARERKKLKLADARTIAIQPTPSGSGSGTANEQSNSATTGPSKTTVRFDATQGLPASIDVERFTEARAYEIDAMQKAIKTAGESSTHRAWQTLPRHLRRRAASHDVRRVPVRLREKARAEMDTPKRKVLGRPKRGKANQIGRTEALLKRQRDKTWLETHIWHAKRAKMECMWGYRLAATPTEKAFRPSHRASVHGSILHDASYYATIELKGPQDLLHAALETCCDPLASGMKRCMTGGRACETHVYKHDSYPFDLLGPITIICQPVSSESESSPASDPPVPHAKGKGKGKEKKPQTDNHSSGTKNRTRVIWVRTHPAVFEDVFEALKTSASYALHKSKEKDPKAHAEIEIADLRGSVNAFEIMGPMSSQVIKGALSPVGSEDRGDFKKFWGSLTDLQTPGNVPRGMVIGFKVLDPRLKFPPKNAKPRYPDPTQSLNSPPPAFIFPTALTAQSEIWDEEKRGGLRKPKYKKKDIDERRAKNLVPGTPLDPLRQDDRIPVILIQRSLEPCPPSSMSSSISANTQGIHGWTLLFPAGWSMPFLSSLIFTGTRFAGQRERTKQFFEAGVPAFPKDYPSIHAYNTFAKEHSEKERARWERTPPAKRANYEKLGTRSAWSADWDVVLGLEKPLAKAVGEWGDGLVTTQRQNPPDPHAMEVDQPGAALRPWLLRGPKVPTILSNAFITPAQFLGEITKLRAKNHMSPLGVSLRADDLMKSALVMVRAKMVRKGAPTDLANIYKMDDVEARKWVKAFSKPDPAECPDSNEPNEQALGEIKPVQADIIGYVTSGDVSLSRGEGFAIGAIPVMPYLALRKQAQRLAQPSVLVKIRDRHATLCRVAYLELLDA</sequence>
<dbReference type="AlphaFoldDB" id="A0A0D0E638"/>
<dbReference type="GO" id="GO:0001682">
    <property type="term" value="P:tRNA 5'-leader removal"/>
    <property type="evidence" value="ECO:0007669"/>
    <property type="project" value="InterPro"/>
</dbReference>
<evidence type="ECO:0000259" key="6">
    <source>
        <dbReference type="Pfam" id="PF08170"/>
    </source>
</evidence>
<comment type="subcellular location">
    <subcellularLocation>
        <location evidence="1">Nucleus</location>
    </subcellularLocation>
</comment>
<evidence type="ECO:0000256" key="1">
    <source>
        <dbReference type="ARBA" id="ARBA00004123"/>
    </source>
</evidence>
<feature type="region of interest" description="Disordered" evidence="4">
    <location>
        <begin position="280"/>
        <end position="320"/>
    </location>
</feature>
<keyword evidence="9" id="KW-1185">Reference proteome</keyword>
<dbReference type="Pfam" id="PF06978">
    <property type="entry name" value="POP1_N"/>
    <property type="match status" value="2"/>
</dbReference>
<reference evidence="9" key="2">
    <citation type="submission" date="2015-01" db="EMBL/GenBank/DDBJ databases">
        <title>Evolutionary Origins and Diversification of the Mycorrhizal Mutualists.</title>
        <authorList>
            <consortium name="DOE Joint Genome Institute"/>
            <consortium name="Mycorrhizal Genomics Consortium"/>
            <person name="Kohler A."/>
            <person name="Kuo A."/>
            <person name="Nagy L.G."/>
            <person name="Floudas D."/>
            <person name="Copeland A."/>
            <person name="Barry K.W."/>
            <person name="Cichocki N."/>
            <person name="Veneault-Fourrey C."/>
            <person name="LaButti K."/>
            <person name="Lindquist E.A."/>
            <person name="Lipzen A."/>
            <person name="Lundell T."/>
            <person name="Morin E."/>
            <person name="Murat C."/>
            <person name="Riley R."/>
            <person name="Ohm R."/>
            <person name="Sun H."/>
            <person name="Tunlid A."/>
            <person name="Henrissat B."/>
            <person name="Grigoriev I.V."/>
            <person name="Hibbett D.S."/>
            <person name="Martin F."/>
        </authorList>
    </citation>
    <scope>NUCLEOTIDE SEQUENCE [LARGE SCALE GENOMIC DNA]</scope>
    <source>
        <strain evidence="9">Ve08.2h10</strain>
    </source>
</reference>
<feature type="domain" description="Pop1 N-terminal" evidence="5">
    <location>
        <begin position="159"/>
        <end position="224"/>
    </location>
</feature>
<dbReference type="PANTHER" id="PTHR22731">
    <property type="entry name" value="RIBONUCLEASES P/MRP PROTEIN SUBUNIT POP1"/>
    <property type="match status" value="1"/>
</dbReference>
<dbReference type="PANTHER" id="PTHR22731:SF3">
    <property type="entry name" value="RIBONUCLEASES P_MRP PROTEIN SUBUNIT POP1"/>
    <property type="match status" value="1"/>
</dbReference>
<evidence type="ECO:0000256" key="2">
    <source>
        <dbReference type="ARBA" id="ARBA00022694"/>
    </source>
</evidence>
<feature type="domain" description="POP1 C-terminal" evidence="7">
    <location>
        <begin position="789"/>
        <end position="852"/>
    </location>
</feature>
<dbReference type="EMBL" id="KN825214">
    <property type="protein sequence ID" value="KIK93095.1"/>
    <property type="molecule type" value="Genomic_DNA"/>
</dbReference>
<dbReference type="GO" id="GO:0000172">
    <property type="term" value="C:ribonuclease MRP complex"/>
    <property type="evidence" value="ECO:0007669"/>
    <property type="project" value="InterPro"/>
</dbReference>
<evidence type="ECO:0000256" key="3">
    <source>
        <dbReference type="ARBA" id="ARBA00023242"/>
    </source>
</evidence>
<dbReference type="Proteomes" id="UP000054538">
    <property type="component" value="Unassembled WGS sequence"/>
</dbReference>
<dbReference type="HOGENOM" id="CLU_007205_2_0_1"/>
<keyword evidence="3" id="KW-0539">Nucleus</keyword>
<evidence type="ECO:0000313" key="9">
    <source>
        <dbReference type="Proteomes" id="UP000054538"/>
    </source>
</evidence>
<dbReference type="InterPro" id="IPR009723">
    <property type="entry name" value="Pop1_N"/>
</dbReference>
<keyword evidence="2" id="KW-0819">tRNA processing</keyword>
<organism evidence="8 9">
    <name type="scientific">Paxillus rubicundulus Ve08.2h10</name>
    <dbReference type="NCBI Taxonomy" id="930991"/>
    <lineage>
        <taxon>Eukaryota</taxon>
        <taxon>Fungi</taxon>
        <taxon>Dikarya</taxon>
        <taxon>Basidiomycota</taxon>
        <taxon>Agaricomycotina</taxon>
        <taxon>Agaricomycetes</taxon>
        <taxon>Agaricomycetidae</taxon>
        <taxon>Boletales</taxon>
        <taxon>Paxilineae</taxon>
        <taxon>Paxillaceae</taxon>
        <taxon>Paxillus</taxon>
    </lineage>
</organism>
<dbReference type="GO" id="GO:0005655">
    <property type="term" value="C:nucleolar ribonuclease P complex"/>
    <property type="evidence" value="ECO:0007669"/>
    <property type="project" value="InterPro"/>
</dbReference>
<dbReference type="InParanoid" id="A0A0D0E638"/>
<feature type="domain" description="Pop1 N-terminal" evidence="5">
    <location>
        <begin position="76"/>
        <end position="145"/>
    </location>
</feature>
<accession>A0A0D0E638</accession>